<proteinExistence type="inferred from homology"/>
<evidence type="ECO:0000259" key="3">
    <source>
        <dbReference type="Pfam" id="PF11722"/>
    </source>
</evidence>
<comment type="similarity">
    <text evidence="1">Belongs to the methyltransferase TRM13 family.</text>
</comment>
<dbReference type="PANTHER" id="PTHR12998">
    <property type="entry name" value="TRNA:M(4)X MODIFICATION ENZYME TRM13 HOMOLOG"/>
    <property type="match status" value="1"/>
</dbReference>
<dbReference type="PANTHER" id="PTHR12998:SF0">
    <property type="entry name" value="TRNA:M(4)X MODIFICATION ENZYME TRM13 HOMOLOG"/>
    <property type="match status" value="1"/>
</dbReference>
<sequence length="282" mass="32448">MSSSTYCAFVIPKKHRSCRMLVKAGQKCNSRLLEKSWIVKNINSIKGETRCIEKIDRKATQEEISCVIYKLQACYSSVRDEIERKQFQTPEIEDYLEQFPNVSDSKRKHLAQLSYWMAKTAPLASFLLIDRSGSRNKYDNKALQENPSLNIKRLRCSIEHLHLSEVEMLKFGGLALDGFVLVPCCHHKSRYTEYCGHDFLEKWNMNSESDFAALRHISTWAVSGITKFRSPKWKEELGRCAKVVLEAGRSYHLALLGFSTRVIEYVSSSITPENLLILGIRK</sequence>
<dbReference type="GO" id="GO:0030488">
    <property type="term" value="P:tRNA methylation"/>
    <property type="evidence" value="ECO:0007669"/>
    <property type="project" value="InterPro"/>
</dbReference>
<evidence type="ECO:0000256" key="1">
    <source>
        <dbReference type="RuleBase" id="RU367103"/>
    </source>
</evidence>
<organism evidence="6">
    <name type="scientific">Angiostrongylus costaricensis</name>
    <name type="common">Nematode worm</name>
    <dbReference type="NCBI Taxonomy" id="334426"/>
    <lineage>
        <taxon>Eukaryota</taxon>
        <taxon>Metazoa</taxon>
        <taxon>Ecdysozoa</taxon>
        <taxon>Nematoda</taxon>
        <taxon>Chromadorea</taxon>
        <taxon>Rhabditida</taxon>
        <taxon>Rhabditina</taxon>
        <taxon>Rhabditomorpha</taxon>
        <taxon>Strongyloidea</taxon>
        <taxon>Metastrongylidae</taxon>
        <taxon>Angiostrongylus</taxon>
    </lineage>
</organism>
<name>A0A158PIB4_ANGCS</name>
<gene>
    <name evidence="4" type="ORF">ACOC_LOCUS7380</name>
</gene>
<comment type="catalytic activity">
    <reaction evidence="1">
        <text>cytidine(4) in tRNA(Pro) + S-adenosyl-L-methionine = 2'-O-methylcytidine(4) in tRNA(Pro) + S-adenosyl-L-homocysteine + H(+)</text>
        <dbReference type="Rhea" id="RHEA:32767"/>
        <dbReference type="Rhea" id="RHEA-COMP:10397"/>
        <dbReference type="Rhea" id="RHEA-COMP:10398"/>
        <dbReference type="ChEBI" id="CHEBI:15378"/>
        <dbReference type="ChEBI" id="CHEBI:57856"/>
        <dbReference type="ChEBI" id="CHEBI:59789"/>
        <dbReference type="ChEBI" id="CHEBI:74495"/>
        <dbReference type="ChEBI" id="CHEBI:82748"/>
        <dbReference type="EC" id="2.1.1.225"/>
    </reaction>
</comment>
<dbReference type="InterPro" id="IPR007871">
    <property type="entry name" value="Methyltransferase_TRM13"/>
</dbReference>
<reference evidence="4 5" key="2">
    <citation type="submission" date="2018-11" db="EMBL/GenBank/DDBJ databases">
        <authorList>
            <consortium name="Pathogen Informatics"/>
        </authorList>
    </citation>
    <scope>NUCLEOTIDE SEQUENCE [LARGE SCALE GENOMIC DNA]</scope>
    <source>
        <strain evidence="4 5">Costa Rica</strain>
    </source>
</reference>
<evidence type="ECO:0000313" key="6">
    <source>
        <dbReference type="WBParaSite" id="ACOC_0000737901-mRNA-1"/>
    </source>
</evidence>
<dbReference type="OrthoDB" id="258806at2759"/>
<accession>A0A158PIB4</accession>
<dbReference type="AlphaFoldDB" id="A0A158PIB4"/>
<feature type="domain" description="Methyltransferase TRM13" evidence="2">
    <location>
        <begin position="111"/>
        <end position="170"/>
    </location>
</feature>
<comment type="catalytic activity">
    <reaction evidence="1">
        <text>adenosine(4) in tRNA(His) + S-adenosyl-L-methionine = 2'-O-methyladenosine(4) in tRNA(His) + S-adenosyl-L-homocysteine + H(+)</text>
        <dbReference type="Rhea" id="RHEA:43196"/>
        <dbReference type="Rhea" id="RHEA-COMP:10401"/>
        <dbReference type="Rhea" id="RHEA-COMP:10402"/>
        <dbReference type="ChEBI" id="CHEBI:15378"/>
        <dbReference type="ChEBI" id="CHEBI:57856"/>
        <dbReference type="ChEBI" id="CHEBI:59789"/>
        <dbReference type="ChEBI" id="CHEBI:74411"/>
        <dbReference type="ChEBI" id="CHEBI:74477"/>
        <dbReference type="EC" id="2.1.1.225"/>
    </reaction>
</comment>
<evidence type="ECO:0000313" key="5">
    <source>
        <dbReference type="Proteomes" id="UP000267027"/>
    </source>
</evidence>
<dbReference type="OMA" id="HIATWAY"/>
<keyword evidence="1" id="KW-0479">Metal-binding</keyword>
<dbReference type="InterPro" id="IPR021721">
    <property type="entry name" value="Znf_CCCH-type_TRM13"/>
</dbReference>
<dbReference type="Pfam" id="PF05206">
    <property type="entry name" value="TRM13"/>
    <property type="match status" value="2"/>
</dbReference>
<comment type="catalytic activity">
    <reaction evidence="1">
        <text>cytidine(4) in tRNA(Gly)(GCC) + S-adenosyl-L-methionine = 2'-O-methylcytidine(4) in tRNA(Gly)(GCC) + S-adenosyl-L-homocysteine + H(+)</text>
        <dbReference type="Rhea" id="RHEA:43192"/>
        <dbReference type="Rhea" id="RHEA-COMP:10399"/>
        <dbReference type="Rhea" id="RHEA-COMP:10400"/>
        <dbReference type="ChEBI" id="CHEBI:15378"/>
        <dbReference type="ChEBI" id="CHEBI:57856"/>
        <dbReference type="ChEBI" id="CHEBI:59789"/>
        <dbReference type="ChEBI" id="CHEBI:74495"/>
        <dbReference type="ChEBI" id="CHEBI:82748"/>
        <dbReference type="EC" id="2.1.1.225"/>
    </reaction>
</comment>
<evidence type="ECO:0000259" key="2">
    <source>
        <dbReference type="Pfam" id="PF05206"/>
    </source>
</evidence>
<keyword evidence="1" id="KW-0862">Zinc</keyword>
<keyword evidence="1" id="KW-0863">Zinc-finger</keyword>
<protein>
    <recommendedName>
        <fullName evidence="1">tRNA:m(4)X modification enzyme TRM13</fullName>
        <ecNumber evidence="1">2.1.1.225</ecNumber>
    </recommendedName>
</protein>
<keyword evidence="1" id="KW-0819">tRNA processing</keyword>
<keyword evidence="1" id="KW-0489">Methyltransferase</keyword>
<evidence type="ECO:0000313" key="4">
    <source>
        <dbReference type="EMBL" id="VDM58965.1"/>
    </source>
</evidence>
<reference evidence="6" key="1">
    <citation type="submission" date="2016-04" db="UniProtKB">
        <authorList>
            <consortium name="WormBaseParasite"/>
        </authorList>
    </citation>
    <scope>IDENTIFICATION</scope>
</reference>
<dbReference type="WBParaSite" id="ACOC_0000737901-mRNA-1">
    <property type="protein sequence ID" value="ACOC_0000737901-mRNA-1"/>
    <property type="gene ID" value="ACOC_0000737901"/>
</dbReference>
<comment type="function">
    <text evidence="1">tRNA methylase which 2'-O-methylates cytidine(4) in tRNA(Pro) and tRNA(Gly)(GCC), and adenosine(4) in tRNA(His).</text>
</comment>
<dbReference type="EC" id="2.1.1.225" evidence="1"/>
<dbReference type="STRING" id="334426.A0A158PIB4"/>
<dbReference type="GO" id="GO:0106050">
    <property type="term" value="F:tRNA 2'-O-methyltransferase activity"/>
    <property type="evidence" value="ECO:0007669"/>
    <property type="project" value="UniProtKB-UniRule"/>
</dbReference>
<feature type="domain" description="Zinc finger CCCH-type TRM13" evidence="3">
    <location>
        <begin position="6"/>
        <end position="27"/>
    </location>
</feature>
<dbReference type="EMBL" id="UYYA01004033">
    <property type="protein sequence ID" value="VDM58965.1"/>
    <property type="molecule type" value="Genomic_DNA"/>
</dbReference>
<dbReference type="InterPro" id="IPR039044">
    <property type="entry name" value="Trm13"/>
</dbReference>
<keyword evidence="1" id="KW-0949">S-adenosyl-L-methionine</keyword>
<keyword evidence="1" id="KW-0808">Transferase</keyword>
<dbReference type="Pfam" id="PF11722">
    <property type="entry name" value="zf-TRM13_CCCH"/>
    <property type="match status" value="1"/>
</dbReference>
<feature type="domain" description="Methyltransferase TRM13" evidence="2">
    <location>
        <begin position="176"/>
        <end position="278"/>
    </location>
</feature>
<keyword evidence="5" id="KW-1185">Reference proteome</keyword>
<dbReference type="GO" id="GO:0008270">
    <property type="term" value="F:zinc ion binding"/>
    <property type="evidence" value="ECO:0007669"/>
    <property type="project" value="UniProtKB-KW"/>
</dbReference>
<dbReference type="Proteomes" id="UP000267027">
    <property type="component" value="Unassembled WGS sequence"/>
</dbReference>